<dbReference type="PATRIC" id="fig|1341157.4.peg.424"/>
<keyword evidence="2" id="KW-1185">Reference proteome</keyword>
<evidence type="ECO:0000313" key="1">
    <source>
        <dbReference type="EMBL" id="EWM54807.1"/>
    </source>
</evidence>
<sequence>MKLEKVVPWGRNINEYRAMFMLSDDDMKKRIAGFGDGPASFNRQASAAGSEVMSFDPVYGFSAQELRARISEVRDIIIAQMRENSENYVWDKIKSVEELEKIRMSAMEMFLEDFEQGKREGRYVCHELPERLPCEDMSFDIGLSSHFLLMYDSLGYDFHIAAISEMLRVCREVRIFPLCDLDSKATKLTEKVIGYFSRDFRTEILKTDYLFQKGADKMLRIRR</sequence>
<reference evidence="1 2" key="1">
    <citation type="journal article" date="2014" name="PLoS ONE">
        <title>Rumen cellulosomics: divergent fiber-degrading strategies revealed by comparative genome-wide analysis of six ruminococcal strains.</title>
        <authorList>
            <person name="Dassa B."/>
            <person name="Borovok I."/>
            <person name="Ruimy-Israeli V."/>
            <person name="Lamed R."/>
            <person name="Flint H.J."/>
            <person name="Duncan S.H."/>
            <person name="Henrissat B."/>
            <person name="Coutinho P."/>
            <person name="Morrison M."/>
            <person name="Mosoni P."/>
            <person name="Yeoman C.J."/>
            <person name="White B.A."/>
            <person name="Bayer E.A."/>
        </authorList>
    </citation>
    <scope>NUCLEOTIDE SEQUENCE [LARGE SCALE GENOMIC DNA]</scope>
    <source>
        <strain evidence="1 2">007c</strain>
    </source>
</reference>
<gene>
    <name evidence="1" type="ORF">RF007C_10745</name>
</gene>
<name>W7V1Y3_RUMFL</name>
<dbReference type="eggNOG" id="COG2226">
    <property type="taxonomic scope" value="Bacteria"/>
</dbReference>
<protein>
    <recommendedName>
        <fullName evidence="3">SAM-dependent methyltransferase</fullName>
    </recommendedName>
</protein>
<dbReference type="RefSeq" id="WP_082316663.1">
    <property type="nucleotide sequence ID" value="NZ_ATAX01000008.1"/>
</dbReference>
<comment type="caution">
    <text evidence="1">The sequence shown here is derived from an EMBL/GenBank/DDBJ whole genome shotgun (WGS) entry which is preliminary data.</text>
</comment>
<proteinExistence type="predicted"/>
<dbReference type="AlphaFoldDB" id="W7V1Y3"/>
<accession>W7V1Y3</accession>
<evidence type="ECO:0000313" key="2">
    <source>
        <dbReference type="Proteomes" id="UP000019365"/>
    </source>
</evidence>
<dbReference type="OrthoDB" id="9787807at2"/>
<evidence type="ECO:0008006" key="3">
    <source>
        <dbReference type="Google" id="ProtNLM"/>
    </source>
</evidence>
<organism evidence="1 2">
    <name type="scientific">Ruminococcus flavefaciens 007c</name>
    <dbReference type="NCBI Taxonomy" id="1341157"/>
    <lineage>
        <taxon>Bacteria</taxon>
        <taxon>Bacillati</taxon>
        <taxon>Bacillota</taxon>
        <taxon>Clostridia</taxon>
        <taxon>Eubacteriales</taxon>
        <taxon>Oscillospiraceae</taxon>
        <taxon>Ruminococcus</taxon>
    </lineage>
</organism>
<dbReference type="Proteomes" id="UP000019365">
    <property type="component" value="Unassembled WGS sequence"/>
</dbReference>
<dbReference type="EMBL" id="ATAX01000008">
    <property type="protein sequence ID" value="EWM54807.1"/>
    <property type="molecule type" value="Genomic_DNA"/>
</dbReference>